<dbReference type="GO" id="GO:0005384">
    <property type="term" value="F:manganese ion transmembrane transporter activity"/>
    <property type="evidence" value="ECO:0007669"/>
    <property type="project" value="TreeGrafter"/>
</dbReference>
<dbReference type="SUPFAM" id="SSF51445">
    <property type="entry name" value="(Trans)glycosidases"/>
    <property type="match status" value="1"/>
</dbReference>
<feature type="transmembrane region" description="Helical" evidence="9">
    <location>
        <begin position="564"/>
        <end position="585"/>
    </location>
</feature>
<dbReference type="Pfam" id="PF01566">
    <property type="entry name" value="Nramp"/>
    <property type="match status" value="1"/>
</dbReference>
<evidence type="ECO:0000256" key="1">
    <source>
        <dbReference type="ARBA" id="ARBA00004141"/>
    </source>
</evidence>
<feature type="transmembrane region" description="Helical" evidence="9">
    <location>
        <begin position="807"/>
        <end position="833"/>
    </location>
</feature>
<evidence type="ECO:0000256" key="10">
    <source>
        <dbReference type="SAM" id="SignalP"/>
    </source>
</evidence>
<dbReference type="GO" id="GO:0005975">
    <property type="term" value="P:carbohydrate metabolic process"/>
    <property type="evidence" value="ECO:0007669"/>
    <property type="project" value="InterPro"/>
</dbReference>
<keyword evidence="13" id="KW-1185">Reference proteome</keyword>
<dbReference type="GO" id="GO:0004553">
    <property type="term" value="F:hydrolase activity, hydrolyzing O-glycosyl compounds"/>
    <property type="evidence" value="ECO:0007669"/>
    <property type="project" value="InterPro"/>
</dbReference>
<feature type="transmembrane region" description="Helical" evidence="9">
    <location>
        <begin position="457"/>
        <end position="478"/>
    </location>
</feature>
<evidence type="ECO:0000313" key="12">
    <source>
        <dbReference type="EMBL" id="KAK9803099.1"/>
    </source>
</evidence>
<comment type="similarity">
    <text evidence="2">Belongs to the NRAMP (TC 2.A.55) family.</text>
</comment>
<evidence type="ECO:0000256" key="3">
    <source>
        <dbReference type="ARBA" id="ARBA00022692"/>
    </source>
</evidence>
<feature type="chain" id="PRO_5043452558" description="GH18 domain-containing protein" evidence="10">
    <location>
        <begin position="26"/>
        <end position="848"/>
    </location>
</feature>
<dbReference type="HAMAP" id="MF_00221">
    <property type="entry name" value="NRAMP"/>
    <property type="match status" value="1"/>
</dbReference>
<proteinExistence type="inferred from homology"/>
<feature type="signal peptide" evidence="10">
    <location>
        <begin position="1"/>
        <end position="25"/>
    </location>
</feature>
<dbReference type="GO" id="GO:0005886">
    <property type="term" value="C:plasma membrane"/>
    <property type="evidence" value="ECO:0007669"/>
    <property type="project" value="TreeGrafter"/>
</dbReference>
<reference evidence="12 13" key="1">
    <citation type="journal article" date="2024" name="Nat. Commun.">
        <title>Phylogenomics reveals the evolutionary origins of lichenization in chlorophyte algae.</title>
        <authorList>
            <person name="Puginier C."/>
            <person name="Libourel C."/>
            <person name="Otte J."/>
            <person name="Skaloud P."/>
            <person name="Haon M."/>
            <person name="Grisel S."/>
            <person name="Petersen M."/>
            <person name="Berrin J.G."/>
            <person name="Delaux P.M."/>
            <person name="Dal Grande F."/>
            <person name="Keller J."/>
        </authorList>
    </citation>
    <scope>NUCLEOTIDE SEQUENCE [LARGE SCALE GENOMIC DNA]</scope>
    <source>
        <strain evidence="12 13">SAG 2036</strain>
    </source>
</reference>
<feature type="transmembrane region" description="Helical" evidence="9">
    <location>
        <begin position="695"/>
        <end position="719"/>
    </location>
</feature>
<dbReference type="InterPro" id="IPR001579">
    <property type="entry name" value="Glyco_hydro_18_chit_AS"/>
</dbReference>
<feature type="domain" description="GH18" evidence="11">
    <location>
        <begin position="26"/>
        <end position="317"/>
    </location>
</feature>
<evidence type="ECO:0000256" key="7">
    <source>
        <dbReference type="ARBA" id="ARBA00023295"/>
    </source>
</evidence>
<dbReference type="PROSITE" id="PS51910">
    <property type="entry name" value="GH18_2"/>
    <property type="match status" value="1"/>
</dbReference>
<sequence length="848" mass="90268">MTSKQMLSVAGALCLVLVSASAVSASTINEYLGANPHGLKTVALDSNYESHIKGGLAWNVILGFARSDGTGSGVAGSNFQPHWDTNTLTPDAILAFRKSLDNVRVIFSIGGDGETWQEQSDCGQWSDDALKSINSIVTQYNLDGVDLDYESGVSGSASFASCISQLATKFKAQTNTIPGPSPTEHLVTMAPFGNTNAEYADAYSKAPDSFDLINYQAYADESTTSTSNDYLTLYSGLTKQYPTIKLMLGVDTNTQTPRGQQFVPGSNSQGILGTFNLLENKLGSLGGVFFFTAEDSAEDGGSNGSNGFAAEDAFTQFILTPGLGSNESCDTSGFTNARAQQHFCRHIAGAGADASQERSQISGMATQSSAEIDCGTADEAVAEARSDMSDRSEEAQLLLGWRHANQVPSLPDVHGSVSYPKAGGRWWGKLAAFFGVGFMVSVGYMDPGNWATDLEGGSAYGYILLIVIFLANCMAMYLQALALKLGVVGERDLAQACRDDYPGWLCKGLWVIMEIAIAATDLAEVIGSATALYLLFNIPIWAGVLITAVDVLIVLVMGMKNFRLLEVIVFLLIMTILGIFIYQLAVANPNWADVGKGFIPRARILTDPAILFVAIGIVGATVMPHNLYLHSAIIQTRGYPRTMKGKRSAIKWGAVDSTVSLAIAFFINASILILAGAAFFYNPQQHGTVASLTDAYQLLSGAVGAKAAKILFAVALLAAGQNSTITSTLAGQIVMEGYLHIRLKPWLRRAITRGIAIIPAAIISGVMGNNGAARLLILSQVILSLALPFAVIPLVQFTSSRRKMGRFVNGWIVTIIGVLLSLIITGLNVYLIISTFTENQFGQAYGAA</sequence>
<evidence type="ECO:0000259" key="11">
    <source>
        <dbReference type="PROSITE" id="PS51910"/>
    </source>
</evidence>
<dbReference type="PRINTS" id="PR00447">
    <property type="entry name" value="NATRESASSCMP"/>
</dbReference>
<feature type="transmembrane region" description="Helical" evidence="9">
    <location>
        <begin position="775"/>
        <end position="795"/>
    </location>
</feature>
<feature type="transmembrane region" description="Helical" evidence="9">
    <location>
        <begin position="609"/>
        <end position="629"/>
    </location>
</feature>
<feature type="transmembrane region" description="Helical" evidence="9">
    <location>
        <begin position="426"/>
        <end position="445"/>
    </location>
</feature>
<dbReference type="Pfam" id="PF00704">
    <property type="entry name" value="Glyco_hydro_18"/>
    <property type="match status" value="1"/>
</dbReference>
<organism evidence="12 13">
    <name type="scientific">Symbiochloris irregularis</name>
    <dbReference type="NCBI Taxonomy" id="706552"/>
    <lineage>
        <taxon>Eukaryota</taxon>
        <taxon>Viridiplantae</taxon>
        <taxon>Chlorophyta</taxon>
        <taxon>core chlorophytes</taxon>
        <taxon>Trebouxiophyceae</taxon>
        <taxon>Trebouxiales</taxon>
        <taxon>Trebouxiaceae</taxon>
        <taxon>Symbiochloris</taxon>
    </lineage>
</organism>
<feature type="transmembrane region" description="Helical" evidence="9">
    <location>
        <begin position="750"/>
        <end position="769"/>
    </location>
</feature>
<evidence type="ECO:0000256" key="4">
    <source>
        <dbReference type="ARBA" id="ARBA00022801"/>
    </source>
</evidence>
<dbReference type="Proteomes" id="UP001465755">
    <property type="component" value="Unassembled WGS sequence"/>
</dbReference>
<dbReference type="GO" id="GO:0034755">
    <property type="term" value="P:iron ion transmembrane transport"/>
    <property type="evidence" value="ECO:0007669"/>
    <property type="project" value="TreeGrafter"/>
</dbReference>
<dbReference type="NCBIfam" id="NF001923">
    <property type="entry name" value="PRK00701.1"/>
    <property type="match status" value="1"/>
</dbReference>
<evidence type="ECO:0000256" key="2">
    <source>
        <dbReference type="ARBA" id="ARBA00009965"/>
    </source>
</evidence>
<evidence type="ECO:0000256" key="8">
    <source>
        <dbReference type="RuleBase" id="RU000489"/>
    </source>
</evidence>
<keyword evidence="7 8" id="KW-0326">Glycosidase</keyword>
<evidence type="ECO:0000256" key="6">
    <source>
        <dbReference type="ARBA" id="ARBA00023136"/>
    </source>
</evidence>
<dbReference type="NCBIfam" id="TIGR01197">
    <property type="entry name" value="nramp"/>
    <property type="match status" value="1"/>
</dbReference>
<dbReference type="Gene3D" id="3.20.20.80">
    <property type="entry name" value="Glycosidases"/>
    <property type="match status" value="1"/>
</dbReference>
<protein>
    <recommendedName>
        <fullName evidence="11">GH18 domain-containing protein</fullName>
    </recommendedName>
</protein>
<comment type="caution">
    <text evidence="12">The sequence shown here is derived from an EMBL/GenBank/DDBJ whole genome shotgun (WGS) entry which is preliminary data.</text>
</comment>
<feature type="transmembrane region" description="Helical" evidence="9">
    <location>
        <begin position="538"/>
        <end position="557"/>
    </location>
</feature>
<evidence type="ECO:0000256" key="5">
    <source>
        <dbReference type="ARBA" id="ARBA00022989"/>
    </source>
</evidence>
<dbReference type="InterPro" id="IPR001223">
    <property type="entry name" value="Glyco_hydro18_cat"/>
</dbReference>
<dbReference type="PANTHER" id="PTHR11706:SF101">
    <property type="entry name" value="MANGANESE TRANSPORTER SMF1"/>
    <property type="match status" value="1"/>
</dbReference>
<dbReference type="EMBL" id="JALJOQ010000062">
    <property type="protein sequence ID" value="KAK9803099.1"/>
    <property type="molecule type" value="Genomic_DNA"/>
</dbReference>
<name>A0AAW1P4L1_9CHLO</name>
<dbReference type="AlphaFoldDB" id="A0AAW1P4L1"/>
<dbReference type="NCBIfam" id="NF037982">
    <property type="entry name" value="Nramp_1"/>
    <property type="match status" value="1"/>
</dbReference>
<accession>A0AAW1P4L1</accession>
<keyword evidence="3 9" id="KW-0812">Transmembrane</keyword>
<dbReference type="InterPro" id="IPR017853">
    <property type="entry name" value="GH"/>
</dbReference>
<keyword evidence="10" id="KW-0732">Signal</keyword>
<gene>
    <name evidence="12" type="ORF">WJX73_002232</name>
</gene>
<keyword evidence="5 9" id="KW-1133">Transmembrane helix</keyword>
<evidence type="ECO:0000313" key="13">
    <source>
        <dbReference type="Proteomes" id="UP001465755"/>
    </source>
</evidence>
<dbReference type="InterPro" id="IPR001046">
    <property type="entry name" value="NRAMP_fam"/>
</dbReference>
<dbReference type="GO" id="GO:0015086">
    <property type="term" value="F:cadmium ion transmembrane transporter activity"/>
    <property type="evidence" value="ECO:0007669"/>
    <property type="project" value="TreeGrafter"/>
</dbReference>
<dbReference type="PROSITE" id="PS01095">
    <property type="entry name" value="GH18_1"/>
    <property type="match status" value="1"/>
</dbReference>
<dbReference type="PANTHER" id="PTHR11706">
    <property type="entry name" value="SOLUTE CARRIER PROTEIN FAMILY 11 MEMBER"/>
    <property type="match status" value="1"/>
</dbReference>
<comment type="subcellular location">
    <subcellularLocation>
        <location evidence="1">Membrane</location>
        <topology evidence="1">Multi-pass membrane protein</topology>
    </subcellularLocation>
</comment>
<keyword evidence="6 9" id="KW-0472">Membrane</keyword>
<keyword evidence="4 8" id="KW-0378">Hydrolase</keyword>
<feature type="transmembrane region" description="Helical" evidence="9">
    <location>
        <begin position="650"/>
        <end position="675"/>
    </location>
</feature>
<evidence type="ECO:0000256" key="9">
    <source>
        <dbReference type="SAM" id="Phobius"/>
    </source>
</evidence>